<protein>
    <submittedName>
        <fullName evidence="1">Uncharacterized protein</fullName>
    </submittedName>
</protein>
<evidence type="ECO:0000313" key="1">
    <source>
        <dbReference type="EMBL" id="KAF6225531.1"/>
    </source>
</evidence>
<gene>
    <name evidence="1" type="ORF">HO133_009531</name>
</gene>
<keyword evidence="2" id="KW-1185">Reference proteome</keyword>
<dbReference type="RefSeq" id="XP_037154240.1">
    <property type="nucleotide sequence ID" value="XM_037300392.1"/>
</dbReference>
<name>A0A8H6FEV5_9LECA</name>
<dbReference type="EMBL" id="JACCJB010000007">
    <property type="protein sequence ID" value="KAF6225531.1"/>
    <property type="molecule type" value="Genomic_DNA"/>
</dbReference>
<evidence type="ECO:0000313" key="2">
    <source>
        <dbReference type="Proteomes" id="UP000593566"/>
    </source>
</evidence>
<dbReference type="AlphaFoldDB" id="A0A8H6FEV5"/>
<dbReference type="GeneID" id="59337926"/>
<dbReference type="Proteomes" id="UP000593566">
    <property type="component" value="Unassembled WGS sequence"/>
</dbReference>
<comment type="caution">
    <text evidence="1">The sequence shown here is derived from an EMBL/GenBank/DDBJ whole genome shotgun (WGS) entry which is preliminary data.</text>
</comment>
<organism evidence="1 2">
    <name type="scientific">Letharia lupina</name>
    <dbReference type="NCBI Taxonomy" id="560253"/>
    <lineage>
        <taxon>Eukaryota</taxon>
        <taxon>Fungi</taxon>
        <taxon>Dikarya</taxon>
        <taxon>Ascomycota</taxon>
        <taxon>Pezizomycotina</taxon>
        <taxon>Lecanoromycetes</taxon>
        <taxon>OSLEUM clade</taxon>
        <taxon>Lecanoromycetidae</taxon>
        <taxon>Lecanorales</taxon>
        <taxon>Lecanorineae</taxon>
        <taxon>Parmeliaceae</taxon>
        <taxon>Letharia</taxon>
    </lineage>
</organism>
<accession>A0A8H6FEV5</accession>
<sequence length="236" mass="26990">MLTLLDLPIEIRFQIYRELELSRREPISLGKQFAALAAYDYPPQLLQISHQVCQEALMAFSATSKRPWKINVIASIDAKLSLPDVLPDGLAQSAHIQFNFEFSHERGPVGLVYIGFGKFRPVQSQPRRETLFQAVHRVERGIDEICRRLAEVPVKRDMQICWSDDGDVAEWETKKTVLQPFSRLRKSCSFRLGKVLVWEGVSRQELANYLKSVTTRVPELTGSKEPVEPKIISKNL</sequence>
<proteinExistence type="predicted"/>
<reference evidence="1 2" key="1">
    <citation type="journal article" date="2020" name="Genomics">
        <title>Complete, high-quality genomes from long-read metagenomic sequencing of two wolf lichen thalli reveals enigmatic genome architecture.</title>
        <authorList>
            <person name="McKenzie S.K."/>
            <person name="Walston R.F."/>
            <person name="Allen J.L."/>
        </authorList>
    </citation>
    <scope>NUCLEOTIDE SEQUENCE [LARGE SCALE GENOMIC DNA]</scope>
    <source>
        <strain evidence="1">WasteWater1</strain>
    </source>
</reference>